<dbReference type="GO" id="GO:0050136">
    <property type="term" value="F:NADH dehydrogenase (quinone) (non-electrogenic) activity"/>
    <property type="evidence" value="ECO:0007669"/>
    <property type="project" value="UniProtKB-EC"/>
</dbReference>
<protein>
    <recommendedName>
        <fullName evidence="8">Probable inorganic carbon transporter subunit DabB</fullName>
    </recommendedName>
</protein>
<name>A0ABT4X5L0_9BACI</name>
<feature type="transmembrane region" description="Helical" evidence="8">
    <location>
        <begin position="40"/>
        <end position="61"/>
    </location>
</feature>
<keyword evidence="7 8" id="KW-0472">Membrane</keyword>
<feature type="transmembrane region" description="Helical" evidence="8">
    <location>
        <begin position="73"/>
        <end position="93"/>
    </location>
</feature>
<feature type="domain" description="NADH:quinone oxidoreductase/Mrp antiporter transmembrane" evidence="10">
    <location>
        <begin position="123"/>
        <end position="358"/>
    </location>
</feature>
<dbReference type="InterPro" id="IPR001750">
    <property type="entry name" value="ND/Mrp_TM"/>
</dbReference>
<comment type="similarity">
    <text evidence="8">Belongs to the inorganic carbon transporter (TC 9.A.2) DabB family.</text>
</comment>
<dbReference type="EMBL" id="JAQKAB010000005">
    <property type="protein sequence ID" value="MDA7026662.1"/>
    <property type="molecule type" value="Genomic_DNA"/>
</dbReference>
<keyword evidence="6 8" id="KW-1133">Transmembrane helix</keyword>
<organism evidence="12 13">
    <name type="scientific">Bacillus changyiensis</name>
    <dbReference type="NCBI Taxonomy" id="3004103"/>
    <lineage>
        <taxon>Bacteria</taxon>
        <taxon>Bacillati</taxon>
        <taxon>Bacillota</taxon>
        <taxon>Bacilli</taxon>
        <taxon>Bacillales</taxon>
        <taxon>Bacillaceae</taxon>
        <taxon>Bacillus</taxon>
    </lineage>
</organism>
<dbReference type="PRINTS" id="PR01434">
    <property type="entry name" value="NADHDHGNASE5"/>
</dbReference>
<feature type="transmembrane region" description="Helical" evidence="8">
    <location>
        <begin position="105"/>
        <end position="121"/>
    </location>
</feature>
<evidence type="ECO:0000256" key="2">
    <source>
        <dbReference type="ARBA" id="ARBA00008483"/>
    </source>
</evidence>
<sequence length="509" mass="56466">MFLMLDSLFWLKAFFASLAICLFSSFLFMNSRVPLQFVRIHARIMMIPPLVVLPALLSATASDIFGHWRLDPLAWLMAFFVSMISVIVQRFSVRYLLGDRSYRKFFFLLTLTTGGSSMAWLNDDLRWLLVCWGITLFGLTNLISLNNSWQVAKNAALYAGRLFILSWLALTTAVVWLSLHTGHWQLSQAMSDNSLSQLNTWDRTGISMLLILAVMIPGAQWPFHRWLLDSAVVPTPVSAVMHAGLVNVGGIIFTRFSPLFSGDSAQIFLLFPAIISVLLGTGMMIVQTDYKRKLAASTIAQMGFMLIQCALGAYIAAVIHLVLHGLFKAALFLQAGSAVRQHELGAQKVKKPALLWNITGAGLGISVAIITWITSSGEGYQLVSAFILGWALFFAWTQLITIGHGRIVGFLFLTGAFVLFCGIHFIFYGLLKESIYQGLQQPTFVVAVITGSILLIGGFIGSLIIRYHSFPLFVTTYLWLIKLSEPHPNSVESQPIYLTKFVSRGGCQS</sequence>
<keyword evidence="5 8" id="KW-0812">Transmembrane</keyword>
<evidence type="ECO:0000259" key="10">
    <source>
        <dbReference type="Pfam" id="PF00361"/>
    </source>
</evidence>
<comment type="function">
    <text evidence="8">Part of an energy-coupled inorganic carbon pump.</text>
</comment>
<proteinExistence type="inferred from homology"/>
<evidence type="ECO:0000256" key="3">
    <source>
        <dbReference type="ARBA" id="ARBA00022448"/>
    </source>
</evidence>
<feature type="transmembrane region" description="Helical" evidence="8">
    <location>
        <begin position="158"/>
        <end position="180"/>
    </location>
</feature>
<dbReference type="Proteomes" id="UP001211894">
    <property type="component" value="Unassembled WGS sequence"/>
</dbReference>
<evidence type="ECO:0000313" key="13">
    <source>
        <dbReference type="Proteomes" id="UP001211894"/>
    </source>
</evidence>
<accession>A0ABT4X5L0</accession>
<feature type="transmembrane region" description="Helical" evidence="8">
    <location>
        <begin position="298"/>
        <end position="323"/>
    </location>
</feature>
<evidence type="ECO:0000259" key="11">
    <source>
        <dbReference type="Pfam" id="PF00662"/>
    </source>
</evidence>
<dbReference type="RefSeq" id="WP_271340514.1">
    <property type="nucleotide sequence ID" value="NZ_JAQKAB010000005.1"/>
</dbReference>
<feature type="transmembrane region" description="Helical" evidence="8">
    <location>
        <begin position="7"/>
        <end position="28"/>
    </location>
</feature>
<dbReference type="PANTHER" id="PTHR42829:SF1">
    <property type="entry name" value="INORGANIC CARBON TRANSPORTER SUBUNIT DABB-RELATED"/>
    <property type="match status" value="1"/>
</dbReference>
<feature type="transmembrane region" description="Helical" evidence="8">
    <location>
        <begin position="354"/>
        <end position="373"/>
    </location>
</feature>
<feature type="transmembrane region" description="Helical" evidence="8">
    <location>
        <begin position="127"/>
        <end position="146"/>
    </location>
</feature>
<dbReference type="Pfam" id="PF00361">
    <property type="entry name" value="Proton_antipo_M"/>
    <property type="match status" value="1"/>
</dbReference>
<keyword evidence="13" id="KW-1185">Reference proteome</keyword>
<evidence type="ECO:0000256" key="1">
    <source>
        <dbReference type="ARBA" id="ARBA00004651"/>
    </source>
</evidence>
<comment type="subunit">
    <text evidence="8">Forms a complex with DabA.</text>
</comment>
<dbReference type="InterPro" id="IPR046396">
    <property type="entry name" value="Transporter_DabB"/>
</dbReference>
<keyword evidence="12" id="KW-0560">Oxidoreductase</keyword>
<dbReference type="PANTHER" id="PTHR42829">
    <property type="entry name" value="NADH-UBIQUINONE OXIDOREDUCTASE CHAIN 5"/>
    <property type="match status" value="1"/>
</dbReference>
<comment type="similarity">
    <text evidence="2">Belongs to the CPA3 antiporters (TC 2.A.63) subunit A family.</text>
</comment>
<dbReference type="NCBIfam" id="NF006373">
    <property type="entry name" value="PRK08601.1"/>
    <property type="match status" value="1"/>
</dbReference>
<evidence type="ECO:0000256" key="4">
    <source>
        <dbReference type="ARBA" id="ARBA00022475"/>
    </source>
</evidence>
<evidence type="ECO:0000313" key="12">
    <source>
        <dbReference type="EMBL" id="MDA7026662.1"/>
    </source>
</evidence>
<gene>
    <name evidence="8" type="primary">dabB</name>
    <name evidence="12" type="ORF">PJ311_08585</name>
</gene>
<keyword evidence="3 8" id="KW-0813">Transport</keyword>
<comment type="subcellular location">
    <subcellularLocation>
        <location evidence="1 8">Cell membrane</location>
        <topology evidence="1 8">Multi-pass membrane protein</topology>
    </subcellularLocation>
    <subcellularLocation>
        <location evidence="9">Membrane</location>
        <topology evidence="9">Multi-pass membrane protein</topology>
    </subcellularLocation>
</comment>
<evidence type="ECO:0000256" key="5">
    <source>
        <dbReference type="ARBA" id="ARBA00022692"/>
    </source>
</evidence>
<evidence type="ECO:0000256" key="6">
    <source>
        <dbReference type="ARBA" id="ARBA00022989"/>
    </source>
</evidence>
<dbReference type="InterPro" id="IPR003945">
    <property type="entry name" value="NU5C-like"/>
</dbReference>
<reference evidence="12 13" key="1">
    <citation type="submission" date="2023-01" db="EMBL/GenBank/DDBJ databases">
        <title>Bacillus changyiensis sp. nov., isolated from a coastal deposit.</title>
        <authorList>
            <person name="Xiao G."/>
            <person name="Lai Q."/>
            <person name="Hu Z."/>
            <person name="Shao Z."/>
        </authorList>
    </citation>
    <scope>NUCLEOTIDE SEQUENCE [LARGE SCALE GENOMIC DNA]</scope>
    <source>
        <strain evidence="12 13">CLL-7-23</strain>
    </source>
</reference>
<keyword evidence="4 8" id="KW-1003">Cell membrane</keyword>
<evidence type="ECO:0000256" key="9">
    <source>
        <dbReference type="RuleBase" id="RU000320"/>
    </source>
</evidence>
<feature type="transmembrane region" description="Helical" evidence="8">
    <location>
        <begin position="200"/>
        <end position="219"/>
    </location>
</feature>
<evidence type="ECO:0000256" key="7">
    <source>
        <dbReference type="ARBA" id="ARBA00023136"/>
    </source>
</evidence>
<feature type="transmembrane region" description="Helical" evidence="8">
    <location>
        <begin position="407"/>
        <end position="431"/>
    </location>
</feature>
<comment type="caution">
    <text evidence="12">The sequence shown here is derived from an EMBL/GenBank/DDBJ whole genome shotgun (WGS) entry which is preliminary data.</text>
</comment>
<dbReference type="Pfam" id="PF00662">
    <property type="entry name" value="Proton_antipo_N"/>
    <property type="match status" value="1"/>
</dbReference>
<dbReference type="InterPro" id="IPR001516">
    <property type="entry name" value="Proton_antipo_N"/>
</dbReference>
<feature type="domain" description="NADH-Ubiquinone oxidoreductase (complex I) chain 5 N-terminal" evidence="11">
    <location>
        <begin position="68"/>
        <end position="106"/>
    </location>
</feature>
<feature type="transmembrane region" description="Helical" evidence="8">
    <location>
        <begin position="231"/>
        <end position="253"/>
    </location>
</feature>
<feature type="transmembrane region" description="Helical" evidence="8">
    <location>
        <begin position="443"/>
        <end position="465"/>
    </location>
</feature>
<dbReference type="HAMAP" id="MF_00862">
    <property type="entry name" value="DabB"/>
    <property type="match status" value="1"/>
</dbReference>
<feature type="transmembrane region" description="Helical" evidence="8">
    <location>
        <begin position="265"/>
        <end position="286"/>
    </location>
</feature>
<feature type="transmembrane region" description="Helical" evidence="8">
    <location>
        <begin position="380"/>
        <end position="401"/>
    </location>
</feature>
<evidence type="ECO:0000256" key="8">
    <source>
        <dbReference type="HAMAP-Rule" id="MF_00862"/>
    </source>
</evidence>